<keyword evidence="1" id="KW-0472">Membrane</keyword>
<sequence>MVNCKQDEREKQKSQAFSLQLRSCYVLLQHLDIVACECKPSANNLTSTVPCKTLQPKQSSNASILNLQLLPVFPEVLNIINLLPKCFMTHRNAVSHTQMNELIREIQSPNHEVDQLLKGIASLIYSYYKSPIDSLKRCHFSKCTIKYFLQGNMFFFLANICCLNTQQVQIIFILFHVYS</sequence>
<dbReference type="Proteomes" id="UP001162972">
    <property type="component" value="Chromosome 6"/>
</dbReference>
<gene>
    <name evidence="2" type="ORF">OIU84_010061</name>
</gene>
<accession>A0AAD6NVF7</accession>
<reference evidence="2 3" key="1">
    <citation type="journal article" date="2023" name="Int. J. Mol. Sci.">
        <title>De Novo Assembly and Annotation of 11 Diverse Shrub Willow (Salix) Genomes Reveals Novel Gene Organization in Sex-Linked Regions.</title>
        <authorList>
            <person name="Hyden B."/>
            <person name="Feng K."/>
            <person name="Yates T.B."/>
            <person name="Jawdy S."/>
            <person name="Cereghino C."/>
            <person name="Smart L.B."/>
            <person name="Muchero W."/>
        </authorList>
    </citation>
    <scope>NUCLEOTIDE SEQUENCE [LARGE SCALE GENOMIC DNA]</scope>
    <source>
        <tissue evidence="2">Shoot tip</tissue>
    </source>
</reference>
<evidence type="ECO:0000313" key="3">
    <source>
        <dbReference type="Proteomes" id="UP001162972"/>
    </source>
</evidence>
<feature type="transmembrane region" description="Helical" evidence="1">
    <location>
        <begin position="154"/>
        <end position="178"/>
    </location>
</feature>
<keyword evidence="3" id="KW-1185">Reference proteome</keyword>
<organism evidence="2 3">
    <name type="scientific">Salix udensis</name>
    <dbReference type="NCBI Taxonomy" id="889485"/>
    <lineage>
        <taxon>Eukaryota</taxon>
        <taxon>Viridiplantae</taxon>
        <taxon>Streptophyta</taxon>
        <taxon>Embryophyta</taxon>
        <taxon>Tracheophyta</taxon>
        <taxon>Spermatophyta</taxon>
        <taxon>Magnoliopsida</taxon>
        <taxon>eudicotyledons</taxon>
        <taxon>Gunneridae</taxon>
        <taxon>Pentapetalae</taxon>
        <taxon>rosids</taxon>
        <taxon>fabids</taxon>
        <taxon>Malpighiales</taxon>
        <taxon>Salicaceae</taxon>
        <taxon>Saliceae</taxon>
        <taxon>Salix</taxon>
    </lineage>
</organism>
<name>A0AAD6NVF7_9ROSI</name>
<evidence type="ECO:0000313" key="2">
    <source>
        <dbReference type="EMBL" id="KAJ6406465.1"/>
    </source>
</evidence>
<keyword evidence="1" id="KW-1133">Transmembrane helix</keyword>
<comment type="caution">
    <text evidence="2">The sequence shown here is derived from an EMBL/GenBank/DDBJ whole genome shotgun (WGS) entry which is preliminary data.</text>
</comment>
<proteinExistence type="predicted"/>
<dbReference type="EMBL" id="JAPFFJ010000016">
    <property type="protein sequence ID" value="KAJ6406465.1"/>
    <property type="molecule type" value="Genomic_DNA"/>
</dbReference>
<protein>
    <submittedName>
        <fullName evidence="2">Uncharacterized protein</fullName>
    </submittedName>
</protein>
<keyword evidence="1" id="KW-0812">Transmembrane</keyword>
<evidence type="ECO:0000256" key="1">
    <source>
        <dbReference type="SAM" id="Phobius"/>
    </source>
</evidence>
<dbReference type="AlphaFoldDB" id="A0AAD6NVF7"/>